<dbReference type="Proteomes" id="UP000799755">
    <property type="component" value="Unassembled WGS sequence"/>
</dbReference>
<dbReference type="EMBL" id="MU003508">
    <property type="protein sequence ID" value="KAF2470509.1"/>
    <property type="molecule type" value="Genomic_DNA"/>
</dbReference>
<keyword evidence="2" id="KW-1185">Reference proteome</keyword>
<accession>A0ACB6QU14</accession>
<protein>
    <submittedName>
        <fullName evidence="1">Uncharacterized protein</fullName>
    </submittedName>
</protein>
<proteinExistence type="predicted"/>
<reference evidence="1" key="1">
    <citation type="journal article" date="2020" name="Stud. Mycol.">
        <title>101 Dothideomycetes genomes: a test case for predicting lifestyles and emergence of pathogens.</title>
        <authorList>
            <person name="Haridas S."/>
            <person name="Albert R."/>
            <person name="Binder M."/>
            <person name="Bloem J."/>
            <person name="Labutti K."/>
            <person name="Salamov A."/>
            <person name="Andreopoulos B."/>
            <person name="Baker S."/>
            <person name="Barry K."/>
            <person name="Bills G."/>
            <person name="Bluhm B."/>
            <person name="Cannon C."/>
            <person name="Castanera R."/>
            <person name="Culley D."/>
            <person name="Daum C."/>
            <person name="Ezra D."/>
            <person name="Gonzalez J."/>
            <person name="Henrissat B."/>
            <person name="Kuo A."/>
            <person name="Liang C."/>
            <person name="Lipzen A."/>
            <person name="Lutzoni F."/>
            <person name="Magnuson J."/>
            <person name="Mondo S."/>
            <person name="Nolan M."/>
            <person name="Ohm R."/>
            <person name="Pangilinan J."/>
            <person name="Park H.-J."/>
            <person name="Ramirez L."/>
            <person name="Alfaro M."/>
            <person name="Sun H."/>
            <person name="Tritt A."/>
            <person name="Yoshinaga Y."/>
            <person name="Zwiers L.-H."/>
            <person name="Turgeon B."/>
            <person name="Goodwin S."/>
            <person name="Spatafora J."/>
            <person name="Crous P."/>
            <person name="Grigoriev I."/>
        </authorList>
    </citation>
    <scope>NUCLEOTIDE SEQUENCE</scope>
    <source>
        <strain evidence="1">ATCC 200398</strain>
    </source>
</reference>
<comment type="caution">
    <text evidence="1">The sequence shown here is derived from an EMBL/GenBank/DDBJ whole genome shotgun (WGS) entry which is preliminary data.</text>
</comment>
<evidence type="ECO:0000313" key="2">
    <source>
        <dbReference type="Proteomes" id="UP000799755"/>
    </source>
</evidence>
<organism evidence="1 2">
    <name type="scientific">Lindgomyces ingoldianus</name>
    <dbReference type="NCBI Taxonomy" id="673940"/>
    <lineage>
        <taxon>Eukaryota</taxon>
        <taxon>Fungi</taxon>
        <taxon>Dikarya</taxon>
        <taxon>Ascomycota</taxon>
        <taxon>Pezizomycotina</taxon>
        <taxon>Dothideomycetes</taxon>
        <taxon>Pleosporomycetidae</taxon>
        <taxon>Pleosporales</taxon>
        <taxon>Lindgomycetaceae</taxon>
        <taxon>Lindgomyces</taxon>
    </lineage>
</organism>
<gene>
    <name evidence="1" type="ORF">BDR25DRAFT_325701</name>
</gene>
<evidence type="ECO:0000313" key="1">
    <source>
        <dbReference type="EMBL" id="KAF2470509.1"/>
    </source>
</evidence>
<name>A0ACB6QU14_9PLEO</name>
<sequence length="269" mass="30400">MITQAKPRLRMQMLRQNLLKLLNFVAKNSSVFSCVKWAVSSGNWPNIEEQLERANHKVRLSLKVNAESVSTAVQTFIKQKISKSDNANLCKQVLVSIGLVYRLITLKELVTLIKQLGEITNNKELHEIIGLWGSLLILREDTIYFVHQSAKDFLLAQAAKEVFPSRREDVYSAIVARSLEIMSRTLQYPVNDFKQPYSDLIATSRYSCIYWVDYFCDSNAVSLASHAKDLLDRGVIDLEALSLCKSVLKGVASMAKLRSLVQACPQQAF</sequence>